<keyword evidence="12 16" id="KW-0560">Oxidoreductase</keyword>
<dbReference type="PANTHER" id="PTHR46278:SF2">
    <property type="entry name" value="ASPARTATE-SEMIALDEHYDE DEHYDROGENASE"/>
    <property type="match status" value="1"/>
</dbReference>
<evidence type="ECO:0000313" key="20">
    <source>
        <dbReference type="EMBL" id="TLS72908.1"/>
    </source>
</evidence>
<dbReference type="InterPro" id="IPR000319">
    <property type="entry name" value="Asp-semialdehyde_DH_CS"/>
</dbReference>
<feature type="binding site" evidence="16">
    <location>
        <begin position="12"/>
        <end position="15"/>
    </location>
    <ligand>
        <name>NADP(+)</name>
        <dbReference type="ChEBI" id="CHEBI:58349"/>
    </ligand>
</feature>
<evidence type="ECO:0000313" key="21">
    <source>
        <dbReference type="Proteomes" id="UP000093281"/>
    </source>
</evidence>
<feature type="active site" description="Proton acceptor" evidence="16 17">
    <location>
        <position position="247"/>
    </location>
</feature>
<dbReference type="EMBL" id="VBUF01000001">
    <property type="protein sequence ID" value="TLS72908.1"/>
    <property type="molecule type" value="Genomic_DNA"/>
</dbReference>
<feature type="binding site" evidence="16">
    <location>
        <position position="160"/>
    </location>
    <ligand>
        <name>substrate</name>
    </ligand>
</feature>
<evidence type="ECO:0000256" key="13">
    <source>
        <dbReference type="ARBA" id="ARBA00023154"/>
    </source>
</evidence>
<sequence>MRKFNVAVVGATGAVGEELFRVMEVFNFPINKLVPLASARSAGSKIEYKNKEVTVLELTSTVFEEQEVEIAFFCAGGSISEEYAKFAVEAGAVVIDNTSHFRMNPKVPLVVPEVNPEDIRLWRESGIIANPNCSTIQMVQSLKPLDELYGIKRVDVSTYQAVSGAGKAGMEELVQQMQDFFAFKLDESEIKAFAHQIALNVIPQIDVAMDNGFTKEEMKMVNETQKIMHKNFELSATCVRVPVLRSHSESLTVTFNDEVTVDVDEVRNALANFENIKLIDDLENKKYPMPIISTDTDYTYVGRIRKDIYASNIVHFFNVADQVRVGAATNAVRIGLKWIELESEI</sequence>
<proteinExistence type="inferred from homology"/>
<dbReference type="Proteomes" id="UP000308001">
    <property type="component" value="Unassembled WGS sequence"/>
</dbReference>
<dbReference type="OrthoDB" id="9805684at2"/>
<dbReference type="GO" id="GO:0019877">
    <property type="term" value="P:diaminopimelate biosynthetic process"/>
    <property type="evidence" value="ECO:0007669"/>
    <property type="project" value="UniProtKB-UniRule"/>
</dbReference>
<dbReference type="GO" id="GO:0046983">
    <property type="term" value="F:protein dimerization activity"/>
    <property type="evidence" value="ECO:0007669"/>
    <property type="project" value="InterPro"/>
</dbReference>
<dbReference type="HAMAP" id="MF_02121">
    <property type="entry name" value="ASADH"/>
    <property type="match status" value="1"/>
</dbReference>
<dbReference type="Pfam" id="PF01118">
    <property type="entry name" value="Semialdhyde_dh"/>
    <property type="match status" value="1"/>
</dbReference>
<dbReference type="CDD" id="cd18131">
    <property type="entry name" value="ASADH_C_bac_euk_like"/>
    <property type="match status" value="1"/>
</dbReference>
<feature type="binding site" evidence="16">
    <location>
        <position position="240"/>
    </location>
    <ligand>
        <name>substrate</name>
    </ligand>
</feature>
<dbReference type="GO" id="GO:0009097">
    <property type="term" value="P:isoleucine biosynthetic process"/>
    <property type="evidence" value="ECO:0007669"/>
    <property type="project" value="UniProtKB-UniRule"/>
</dbReference>
<comment type="pathway">
    <text evidence="2 16">Amino-acid biosynthesis; L-methionine biosynthesis via de novo pathway; L-homoserine from L-aspartate: step 2/3.</text>
</comment>
<feature type="binding site" evidence="16">
    <location>
        <begin position="163"/>
        <end position="164"/>
    </location>
    <ligand>
        <name>NADP(+)</name>
        <dbReference type="ChEBI" id="CHEBI:58349"/>
    </ligand>
</feature>
<dbReference type="RefSeq" id="WP_066181710.1">
    <property type="nucleotide sequence ID" value="NZ_LCUJ01000010.1"/>
</dbReference>
<comment type="subunit">
    <text evidence="6 16">Homodimer.</text>
</comment>
<feature type="binding site" evidence="16">
    <location>
        <begin position="40"/>
        <end position="41"/>
    </location>
    <ligand>
        <name>NADP(+)</name>
        <dbReference type="ChEBI" id="CHEBI:58349"/>
    </ligand>
</feature>
<dbReference type="GO" id="GO:0009088">
    <property type="term" value="P:threonine biosynthetic process"/>
    <property type="evidence" value="ECO:0007669"/>
    <property type="project" value="UniProtKB-UniRule"/>
</dbReference>
<evidence type="ECO:0000256" key="7">
    <source>
        <dbReference type="ARBA" id="ARBA00013120"/>
    </source>
</evidence>
<dbReference type="EC" id="1.2.1.11" evidence="7 16"/>
<evidence type="ECO:0000256" key="16">
    <source>
        <dbReference type="HAMAP-Rule" id="MF_02121"/>
    </source>
</evidence>
<evidence type="ECO:0000256" key="1">
    <source>
        <dbReference type="ARBA" id="ARBA00002492"/>
    </source>
</evidence>
<dbReference type="GO" id="GO:0004073">
    <property type="term" value="F:aspartate-semialdehyde dehydrogenase activity"/>
    <property type="evidence" value="ECO:0007669"/>
    <property type="project" value="UniProtKB-UniRule"/>
</dbReference>
<organism evidence="19 21">
    <name type="scientific">Aliarcobacter thereius</name>
    <dbReference type="NCBI Taxonomy" id="544718"/>
    <lineage>
        <taxon>Bacteria</taxon>
        <taxon>Pseudomonadati</taxon>
        <taxon>Campylobacterota</taxon>
        <taxon>Epsilonproteobacteria</taxon>
        <taxon>Campylobacterales</taxon>
        <taxon>Arcobacteraceae</taxon>
        <taxon>Aliarcobacter</taxon>
    </lineage>
</organism>
<name>A0A1C0B4Z2_9BACT</name>
<dbReference type="InterPro" id="IPR012080">
    <property type="entry name" value="Asp_semialdehyde_DH"/>
</dbReference>
<dbReference type="Gene3D" id="3.40.50.720">
    <property type="entry name" value="NAD(P)-binding Rossmann-like Domain"/>
    <property type="match status" value="1"/>
</dbReference>
<evidence type="ECO:0000256" key="4">
    <source>
        <dbReference type="ARBA" id="ARBA00005097"/>
    </source>
</evidence>
<reference evidence="21" key="1">
    <citation type="submission" date="2015-05" db="EMBL/GenBank/DDBJ databases">
        <authorList>
            <person name="Rovetto F."/>
            <person name="Cocolin L."/>
            <person name="Illeghems K."/>
            <person name="Van Nieuwerburgh F."/>
            <person name="Houf K."/>
        </authorList>
    </citation>
    <scope>NUCLEOTIDE SEQUENCE [LARGE SCALE GENOMIC DNA]</scope>
    <source>
        <strain evidence="21">DU22</strain>
    </source>
</reference>
<feature type="active site" description="Acyl-thioester intermediate" evidence="16 17">
    <location>
        <position position="133"/>
    </location>
</feature>
<dbReference type="UniPathway" id="UPA00050">
    <property type="reaction ID" value="UER00463"/>
</dbReference>
<dbReference type="Pfam" id="PF02774">
    <property type="entry name" value="Semialdhyde_dhC"/>
    <property type="match status" value="1"/>
</dbReference>
<dbReference type="InterPro" id="IPR000534">
    <property type="entry name" value="Semialdehyde_DH_NAD-bd"/>
</dbReference>
<dbReference type="PROSITE" id="PS01103">
    <property type="entry name" value="ASD"/>
    <property type="match status" value="1"/>
</dbReference>
<dbReference type="GO" id="GO:0071266">
    <property type="term" value="P:'de novo' L-methionine biosynthetic process"/>
    <property type="evidence" value="ECO:0007669"/>
    <property type="project" value="UniProtKB-UniRule"/>
</dbReference>
<evidence type="ECO:0000256" key="5">
    <source>
        <dbReference type="ARBA" id="ARBA00010584"/>
    </source>
</evidence>
<gene>
    <name evidence="16 19" type="primary">asd</name>
    <name evidence="19" type="ORF">AAX29_01875</name>
    <name evidence="20" type="ORF">FE246_00025</name>
</gene>
<dbReference type="CDD" id="cd02316">
    <property type="entry name" value="VcASADH2_like_N"/>
    <property type="match status" value="1"/>
</dbReference>
<evidence type="ECO:0000256" key="15">
    <source>
        <dbReference type="ARBA" id="ARBA00047891"/>
    </source>
</evidence>
<accession>A0A1C0B4Z2</accession>
<keyword evidence="14 16" id="KW-0486">Methionine biosynthesis</keyword>
<dbReference type="PANTHER" id="PTHR46278">
    <property type="entry name" value="DEHYDROGENASE, PUTATIVE-RELATED"/>
    <property type="match status" value="1"/>
</dbReference>
<evidence type="ECO:0000256" key="14">
    <source>
        <dbReference type="ARBA" id="ARBA00023167"/>
    </source>
</evidence>
<dbReference type="UniPathway" id="UPA00034">
    <property type="reaction ID" value="UER00016"/>
</dbReference>
<dbReference type="Proteomes" id="UP000093281">
    <property type="component" value="Unassembled WGS sequence"/>
</dbReference>
<dbReference type="NCBIfam" id="NF011456">
    <property type="entry name" value="PRK14874.1"/>
    <property type="match status" value="1"/>
</dbReference>
<dbReference type="InterPro" id="IPR012280">
    <property type="entry name" value="Semialdhyde_DH_dimer_dom"/>
</dbReference>
<evidence type="ECO:0000256" key="12">
    <source>
        <dbReference type="ARBA" id="ARBA00023002"/>
    </source>
</evidence>
<comment type="caution">
    <text evidence="19">The sequence shown here is derived from an EMBL/GenBank/DDBJ whole genome shotgun (WGS) entry which is preliminary data.</text>
</comment>
<keyword evidence="9 16" id="KW-0791">Threonine biosynthesis</keyword>
<evidence type="ECO:0000259" key="18">
    <source>
        <dbReference type="SMART" id="SM00859"/>
    </source>
</evidence>
<keyword evidence="11 16" id="KW-0220">Diaminopimelate biosynthesis</keyword>
<keyword evidence="10 16" id="KW-0521">NADP</keyword>
<dbReference type="PATRIC" id="fig|544718.43.peg.495"/>
<evidence type="ECO:0000256" key="11">
    <source>
        <dbReference type="ARBA" id="ARBA00022915"/>
    </source>
</evidence>
<reference evidence="19" key="2">
    <citation type="submission" date="2015-05" db="EMBL/GenBank/DDBJ databases">
        <authorList>
            <person name="Wang D.B."/>
            <person name="Wang M."/>
        </authorList>
    </citation>
    <scope>NUCLEOTIDE SEQUENCE [LARGE SCALE GENOMIC DNA]</scope>
    <source>
        <strain evidence="19">DU22</strain>
    </source>
</reference>
<dbReference type="Gene3D" id="3.30.360.10">
    <property type="entry name" value="Dihydrodipicolinate Reductase, domain 2"/>
    <property type="match status" value="1"/>
</dbReference>
<comment type="pathway">
    <text evidence="4 16">Amino-acid biosynthesis; L-threonine biosynthesis; L-threonine from L-aspartate: step 2/5.</text>
</comment>
<dbReference type="PIRSF" id="PIRSF000148">
    <property type="entry name" value="ASA_dh"/>
    <property type="match status" value="1"/>
</dbReference>
<dbReference type="SUPFAM" id="SSF55347">
    <property type="entry name" value="Glyceraldehyde-3-phosphate dehydrogenase-like, C-terminal domain"/>
    <property type="match status" value="1"/>
</dbReference>
<dbReference type="GO" id="GO:0009089">
    <property type="term" value="P:lysine biosynthetic process via diaminopimelate"/>
    <property type="evidence" value="ECO:0007669"/>
    <property type="project" value="UniProtKB-UniRule"/>
</dbReference>
<comment type="function">
    <text evidence="1 16">Catalyzes the NADPH-dependent formation of L-aspartate-semialdehyde (L-ASA) by the reductive dephosphorylation of L-aspartyl-4-phosphate.</text>
</comment>
<evidence type="ECO:0000256" key="17">
    <source>
        <dbReference type="PIRSR" id="PIRSR000148-1"/>
    </source>
</evidence>
<dbReference type="STRING" id="544718.AAX25_00507"/>
<evidence type="ECO:0000256" key="8">
    <source>
        <dbReference type="ARBA" id="ARBA00022605"/>
    </source>
</evidence>
<evidence type="ECO:0000313" key="22">
    <source>
        <dbReference type="Proteomes" id="UP000308001"/>
    </source>
</evidence>
<feature type="binding site" evidence="16">
    <location>
        <position position="102"/>
    </location>
    <ligand>
        <name>phosphate</name>
        <dbReference type="ChEBI" id="CHEBI:43474"/>
    </ligand>
</feature>
<evidence type="ECO:0000256" key="10">
    <source>
        <dbReference type="ARBA" id="ARBA00022857"/>
    </source>
</evidence>
<evidence type="ECO:0000256" key="6">
    <source>
        <dbReference type="ARBA" id="ARBA00011738"/>
    </source>
</evidence>
<evidence type="ECO:0000256" key="3">
    <source>
        <dbReference type="ARBA" id="ARBA00005076"/>
    </source>
</evidence>
<protein>
    <recommendedName>
        <fullName evidence="7 16">Aspartate-semialdehyde dehydrogenase</fullName>
        <shortName evidence="16">ASA dehydrogenase</shortName>
        <shortName evidence="16">ASADH</shortName>
        <ecNumber evidence="7 16">1.2.1.11</ecNumber>
    </recommendedName>
    <alternativeName>
        <fullName evidence="16">Aspartate-beta-semialdehyde dehydrogenase</fullName>
    </alternativeName>
</protein>
<evidence type="ECO:0000256" key="2">
    <source>
        <dbReference type="ARBA" id="ARBA00005021"/>
    </source>
</evidence>
<dbReference type="AlphaFoldDB" id="A0A1C0B4Z2"/>
<evidence type="ECO:0000313" key="19">
    <source>
        <dbReference type="EMBL" id="OCL97515.1"/>
    </source>
</evidence>
<keyword evidence="13 16" id="KW-0457">Lysine biosynthesis</keyword>
<keyword evidence="8 16" id="KW-0028">Amino-acid biosynthesis</keyword>
<dbReference type="NCBIfam" id="TIGR01296">
    <property type="entry name" value="asd_B"/>
    <property type="match status" value="1"/>
</dbReference>
<reference evidence="20 22" key="3">
    <citation type="submission" date="2019-05" db="EMBL/GenBank/DDBJ databases">
        <title>Arcobacter cibarius and Arcobacter thereius providing challenges in identification an antibiotic susceptibility and Quinolone resistance.</title>
        <authorList>
            <person name="Busch A."/>
            <person name="Hanel I."/>
            <person name="Hotzel H."/>
            <person name="Tomaso H."/>
        </authorList>
    </citation>
    <scope>NUCLEOTIDE SEQUENCE [LARGE SCALE GENOMIC DNA]</scope>
    <source>
        <strain evidence="20 22">17CS1191_2</strain>
    </source>
</reference>
<feature type="domain" description="Semialdehyde dehydrogenase NAD-binding" evidence="18">
    <location>
        <begin position="5"/>
        <end position="122"/>
    </location>
</feature>
<comment type="caution">
    <text evidence="16">Lacks conserved residue(s) required for the propagation of feature annotation.</text>
</comment>
<dbReference type="GO" id="GO:0051287">
    <property type="term" value="F:NAD binding"/>
    <property type="evidence" value="ECO:0007669"/>
    <property type="project" value="InterPro"/>
</dbReference>
<dbReference type="EMBL" id="LCUJ01000010">
    <property type="protein sequence ID" value="OCL97515.1"/>
    <property type="molecule type" value="Genomic_DNA"/>
</dbReference>
<dbReference type="SUPFAM" id="SSF51735">
    <property type="entry name" value="NAD(P)-binding Rossmann-fold domains"/>
    <property type="match status" value="1"/>
</dbReference>
<dbReference type="SMART" id="SM00859">
    <property type="entry name" value="Semialdhyde_dh"/>
    <property type="match status" value="1"/>
</dbReference>
<comment type="pathway">
    <text evidence="3 16">Amino-acid biosynthesis; L-lysine biosynthesis via DAP pathway; (S)-tetrahydrodipicolinate from L-aspartate: step 2/4.</text>
</comment>
<dbReference type="UniPathway" id="UPA00051">
    <property type="reaction ID" value="UER00464"/>
</dbReference>
<feature type="binding site" evidence="16">
    <location>
        <position position="322"/>
    </location>
    <ligand>
        <name>NADP(+)</name>
        <dbReference type="ChEBI" id="CHEBI:58349"/>
    </ligand>
</feature>
<dbReference type="InterPro" id="IPR036291">
    <property type="entry name" value="NAD(P)-bd_dom_sf"/>
</dbReference>
<evidence type="ECO:0000256" key="9">
    <source>
        <dbReference type="ARBA" id="ARBA00022697"/>
    </source>
</evidence>
<comment type="catalytic activity">
    <reaction evidence="15 16">
        <text>L-aspartate 4-semialdehyde + phosphate + NADP(+) = 4-phospho-L-aspartate + NADPH + H(+)</text>
        <dbReference type="Rhea" id="RHEA:24284"/>
        <dbReference type="ChEBI" id="CHEBI:15378"/>
        <dbReference type="ChEBI" id="CHEBI:43474"/>
        <dbReference type="ChEBI" id="CHEBI:57535"/>
        <dbReference type="ChEBI" id="CHEBI:57783"/>
        <dbReference type="ChEBI" id="CHEBI:58349"/>
        <dbReference type="ChEBI" id="CHEBI:537519"/>
        <dbReference type="EC" id="1.2.1.11"/>
    </reaction>
</comment>
<dbReference type="InterPro" id="IPR005986">
    <property type="entry name" value="Asp_semialdehyde_DH_beta"/>
</dbReference>
<comment type="similarity">
    <text evidence="5 16">Belongs to the aspartate-semialdehyde dehydrogenase family.</text>
</comment>
<dbReference type="GO" id="GO:0050661">
    <property type="term" value="F:NADP binding"/>
    <property type="evidence" value="ECO:0007669"/>
    <property type="project" value="UniProtKB-UniRule"/>
</dbReference>